<dbReference type="PANTHER" id="PTHR30572">
    <property type="entry name" value="MEMBRANE COMPONENT OF TRANSPORTER-RELATED"/>
    <property type="match status" value="1"/>
</dbReference>
<dbReference type="PANTHER" id="PTHR30572:SF4">
    <property type="entry name" value="ABC TRANSPORTER PERMEASE YTRF"/>
    <property type="match status" value="1"/>
</dbReference>
<evidence type="ECO:0000256" key="8">
    <source>
        <dbReference type="SAM" id="Phobius"/>
    </source>
</evidence>
<keyword evidence="5 8" id="KW-0472">Membrane</keyword>
<protein>
    <recommendedName>
        <fullName evidence="13">ABC transport system permease protein</fullName>
    </recommendedName>
</protein>
<dbReference type="GO" id="GO:0005886">
    <property type="term" value="C:plasma membrane"/>
    <property type="evidence" value="ECO:0007669"/>
    <property type="project" value="UniProtKB-SubCell"/>
</dbReference>
<evidence type="ECO:0000256" key="4">
    <source>
        <dbReference type="ARBA" id="ARBA00022989"/>
    </source>
</evidence>
<feature type="transmembrane region" description="Helical" evidence="8">
    <location>
        <begin position="694"/>
        <end position="718"/>
    </location>
</feature>
<organism evidence="11 12">
    <name type="scientific">Virgisporangium aurantiacum</name>
    <dbReference type="NCBI Taxonomy" id="175570"/>
    <lineage>
        <taxon>Bacteria</taxon>
        <taxon>Bacillati</taxon>
        <taxon>Actinomycetota</taxon>
        <taxon>Actinomycetes</taxon>
        <taxon>Micromonosporales</taxon>
        <taxon>Micromonosporaceae</taxon>
        <taxon>Virgisporangium</taxon>
    </lineage>
</organism>
<dbReference type="InterPro" id="IPR025857">
    <property type="entry name" value="MacB_PCD"/>
</dbReference>
<keyword evidence="12" id="KW-1185">Reference proteome</keyword>
<feature type="compositionally biased region" description="Low complexity" evidence="7">
    <location>
        <begin position="462"/>
        <end position="471"/>
    </location>
</feature>
<feature type="domain" description="MacB-like periplasmic core" evidence="10">
    <location>
        <begin position="410"/>
        <end position="621"/>
    </location>
</feature>
<keyword evidence="3 8" id="KW-0812">Transmembrane</keyword>
<dbReference type="GO" id="GO:0022857">
    <property type="term" value="F:transmembrane transporter activity"/>
    <property type="evidence" value="ECO:0007669"/>
    <property type="project" value="TreeGrafter"/>
</dbReference>
<dbReference type="Pfam" id="PF02687">
    <property type="entry name" value="FtsX"/>
    <property type="match status" value="2"/>
</dbReference>
<keyword evidence="2" id="KW-1003">Cell membrane</keyword>
<evidence type="ECO:0000256" key="1">
    <source>
        <dbReference type="ARBA" id="ARBA00004651"/>
    </source>
</evidence>
<feature type="domain" description="ABC3 transporter permease C-terminal" evidence="9">
    <location>
        <begin position="653"/>
        <end position="768"/>
    </location>
</feature>
<sequence length="783" mass="79541">MITVAWAAVRRRRLQSVVIATVVLLTSATTVLALGLLVASSAPFESAFARLHGAHAMASFDPSITSTTDLAATGRRPGVTAAAGPFGAVEAQVVGARGRRLPVGLVVGRSDAGGSVDRLHIDEGTWLTGTGQIVLSREFVRTGDTAWTIGSTVTVDGSSVTIVGIAESVTGSAGAWVWPDQLSAPTSLQMLYRFASAGTDDDIRSGLASATGALPAGALTGSTSYLAVKLRANEALKPMVPFVVAFAVLGLVMSALIVVNVVAGAVVAGYRSIGVQKTLGFSPAQVVTGYAVQVLAVGVPACVVGVAAGTALAVPILAMTADAYSVAGGTSVPVWVPALVLLVVPALVLLSAVGPATRAGRLPAVQAITVGRAPRAGHGFRLRRALMRMRLPRPIGLGLAAPLARPSRAAVTVVAVLLGAATFVLAAGLATSLTRVAEGVNRTEAAPVLVAMMGPDMGGGPDADPASGPKPGADRTPADPAAVHAVIAAQPGTAHIAGLSEASISLAGSTQPIDVRAYDADASWAGYPIIDGRWYRSPSEVVASSRMLRLTGVQVGDEITVSAAAGQRRVTVVGEVMLNGGDPTLVMDAATLTGIAGPVTPRQYEVALTPGTDPHRYVSALSAALAGQSADPIVSADTQENEAITVMLTLISILALLLGSVAALGVFNTVVLNTRERVHEIGVLKSVGMTPWQVRTMVVTSMVAVGLVGGALAVPLGWGVHRWIVPVMFDAAGFGYAPEFIAVYNPWELLALGATGIVLAVLGALIPAGWAARTRAATALRAE</sequence>
<evidence type="ECO:0000313" key="12">
    <source>
        <dbReference type="Proteomes" id="UP000612585"/>
    </source>
</evidence>
<evidence type="ECO:0000256" key="7">
    <source>
        <dbReference type="SAM" id="MobiDB-lite"/>
    </source>
</evidence>
<feature type="domain" description="MacB-like periplasmic core" evidence="10">
    <location>
        <begin position="28"/>
        <end position="185"/>
    </location>
</feature>
<feature type="transmembrane region" description="Helical" evidence="8">
    <location>
        <begin position="239"/>
        <end position="270"/>
    </location>
</feature>
<evidence type="ECO:0000256" key="2">
    <source>
        <dbReference type="ARBA" id="ARBA00022475"/>
    </source>
</evidence>
<evidence type="ECO:0000256" key="3">
    <source>
        <dbReference type="ARBA" id="ARBA00022692"/>
    </source>
</evidence>
<evidence type="ECO:0000259" key="10">
    <source>
        <dbReference type="Pfam" id="PF12704"/>
    </source>
</evidence>
<comment type="caution">
    <text evidence="11">The sequence shown here is derived from an EMBL/GenBank/DDBJ whole genome shotgun (WGS) entry which is preliminary data.</text>
</comment>
<feature type="transmembrane region" description="Helical" evidence="8">
    <location>
        <begin position="334"/>
        <end position="353"/>
    </location>
</feature>
<evidence type="ECO:0008006" key="13">
    <source>
        <dbReference type="Google" id="ProtNLM"/>
    </source>
</evidence>
<accession>A0A8J3YZK5</accession>
<dbReference type="InterPro" id="IPR003838">
    <property type="entry name" value="ABC3_permease_C"/>
</dbReference>
<feature type="transmembrane region" description="Helical" evidence="8">
    <location>
        <begin position="646"/>
        <end position="673"/>
    </location>
</feature>
<evidence type="ECO:0000256" key="6">
    <source>
        <dbReference type="ARBA" id="ARBA00038076"/>
    </source>
</evidence>
<reference evidence="11" key="1">
    <citation type="submission" date="2021-01" db="EMBL/GenBank/DDBJ databases">
        <title>Whole genome shotgun sequence of Virgisporangium aurantiacum NBRC 16421.</title>
        <authorList>
            <person name="Komaki H."/>
            <person name="Tamura T."/>
        </authorList>
    </citation>
    <scope>NUCLEOTIDE SEQUENCE</scope>
    <source>
        <strain evidence="11">NBRC 16421</strain>
    </source>
</reference>
<proteinExistence type="inferred from homology"/>
<name>A0A8J3YZK5_9ACTN</name>
<feature type="region of interest" description="Disordered" evidence="7">
    <location>
        <begin position="456"/>
        <end position="478"/>
    </location>
</feature>
<evidence type="ECO:0000256" key="5">
    <source>
        <dbReference type="ARBA" id="ARBA00023136"/>
    </source>
</evidence>
<gene>
    <name evidence="11" type="ORF">Vau01_001360</name>
</gene>
<feature type="domain" description="ABC3 transporter permease C-terminal" evidence="9">
    <location>
        <begin position="245"/>
        <end position="362"/>
    </location>
</feature>
<dbReference type="EMBL" id="BOPG01000003">
    <property type="protein sequence ID" value="GIJ52620.1"/>
    <property type="molecule type" value="Genomic_DNA"/>
</dbReference>
<dbReference type="Proteomes" id="UP000612585">
    <property type="component" value="Unassembled WGS sequence"/>
</dbReference>
<comment type="similarity">
    <text evidence="6">Belongs to the ABC-4 integral membrane protein family.</text>
</comment>
<dbReference type="RefSeq" id="WP_203985795.1">
    <property type="nucleotide sequence ID" value="NZ_BOPG01000003.1"/>
</dbReference>
<feature type="transmembrane region" description="Helical" evidence="8">
    <location>
        <begin position="290"/>
        <end position="314"/>
    </location>
</feature>
<dbReference type="Pfam" id="PF12704">
    <property type="entry name" value="MacB_PCD"/>
    <property type="match status" value="2"/>
</dbReference>
<dbReference type="AlphaFoldDB" id="A0A8J3YZK5"/>
<evidence type="ECO:0000313" key="11">
    <source>
        <dbReference type="EMBL" id="GIJ52620.1"/>
    </source>
</evidence>
<dbReference type="InterPro" id="IPR050250">
    <property type="entry name" value="Macrolide_Exporter_MacB"/>
</dbReference>
<comment type="subcellular location">
    <subcellularLocation>
        <location evidence="1">Cell membrane</location>
        <topology evidence="1">Multi-pass membrane protein</topology>
    </subcellularLocation>
</comment>
<evidence type="ECO:0000259" key="9">
    <source>
        <dbReference type="Pfam" id="PF02687"/>
    </source>
</evidence>
<feature type="transmembrane region" description="Helical" evidence="8">
    <location>
        <begin position="749"/>
        <end position="772"/>
    </location>
</feature>
<keyword evidence="4 8" id="KW-1133">Transmembrane helix</keyword>
<feature type="transmembrane region" description="Helical" evidence="8">
    <location>
        <begin position="409"/>
        <end position="430"/>
    </location>
</feature>